<feature type="domain" description="Glycosyl transferase family 1" evidence="3">
    <location>
        <begin position="200"/>
        <end position="351"/>
    </location>
</feature>
<evidence type="ECO:0000256" key="2">
    <source>
        <dbReference type="ARBA" id="ARBA00022679"/>
    </source>
</evidence>
<dbReference type="Pfam" id="PF13439">
    <property type="entry name" value="Glyco_transf_4"/>
    <property type="match status" value="1"/>
</dbReference>
<gene>
    <name evidence="5" type="ORF">GCM10023143_15900</name>
</gene>
<dbReference type="Gene3D" id="3.40.50.2000">
    <property type="entry name" value="Glycogen Phosphorylase B"/>
    <property type="match status" value="2"/>
</dbReference>
<organism evidence="5 6">
    <name type="scientific">Compostibacter hankyongensis</name>
    <dbReference type="NCBI Taxonomy" id="1007089"/>
    <lineage>
        <taxon>Bacteria</taxon>
        <taxon>Pseudomonadati</taxon>
        <taxon>Bacteroidota</taxon>
        <taxon>Chitinophagia</taxon>
        <taxon>Chitinophagales</taxon>
        <taxon>Chitinophagaceae</taxon>
        <taxon>Compostibacter</taxon>
    </lineage>
</organism>
<dbReference type="RefSeq" id="WP_344978015.1">
    <property type="nucleotide sequence ID" value="NZ_BAABFN010000002.1"/>
</dbReference>
<protein>
    <submittedName>
        <fullName evidence="5">Glycosyltransferase family 4 protein</fullName>
    </submittedName>
</protein>
<evidence type="ECO:0000259" key="4">
    <source>
        <dbReference type="Pfam" id="PF13439"/>
    </source>
</evidence>
<evidence type="ECO:0000259" key="3">
    <source>
        <dbReference type="Pfam" id="PF00534"/>
    </source>
</evidence>
<comment type="caution">
    <text evidence="5">The sequence shown here is derived from an EMBL/GenBank/DDBJ whole genome shotgun (WGS) entry which is preliminary data.</text>
</comment>
<dbReference type="SUPFAM" id="SSF53756">
    <property type="entry name" value="UDP-Glycosyltransferase/glycogen phosphorylase"/>
    <property type="match status" value="1"/>
</dbReference>
<reference evidence="6" key="1">
    <citation type="journal article" date="2019" name="Int. J. Syst. Evol. Microbiol.">
        <title>The Global Catalogue of Microorganisms (GCM) 10K type strain sequencing project: providing services to taxonomists for standard genome sequencing and annotation.</title>
        <authorList>
            <consortium name="The Broad Institute Genomics Platform"/>
            <consortium name="The Broad Institute Genome Sequencing Center for Infectious Disease"/>
            <person name="Wu L."/>
            <person name="Ma J."/>
        </authorList>
    </citation>
    <scope>NUCLEOTIDE SEQUENCE [LARGE SCALE GENOMIC DNA]</scope>
    <source>
        <strain evidence="6">JCM 17664</strain>
    </source>
</reference>
<name>A0ABP8FPM8_9BACT</name>
<dbReference type="EMBL" id="BAABFN010000002">
    <property type="protein sequence ID" value="GAA4308514.1"/>
    <property type="molecule type" value="Genomic_DNA"/>
</dbReference>
<keyword evidence="2" id="KW-0808">Transferase</keyword>
<dbReference type="InterPro" id="IPR028098">
    <property type="entry name" value="Glyco_trans_4-like_N"/>
</dbReference>
<keyword evidence="6" id="KW-1185">Reference proteome</keyword>
<sequence>MEKEITERSIRKKIIIIGSAHPLRGGLAAYNERLALEFQQMGHEVLIYTFSLQYPSFLFPGKSQYSEEPPPAELDIRVAVNSVNPLNWWFTGRRIRKEQPDIVVCKFWLPFMGPCFGTLLRIACRGRSTKAVSILDNVIPHEKRPGDRAFTRYFIRACHAFIAMSRSVLDDLRRFTPDKPARLIPHPLYDNFGTPVPKAAARRELDLPDTGKIILFFGFIRPYKGLDLLLEAMHDERIRQAGIRLLIAGEFYEDRDRYDRLIEQYGLADQLILRTDFIPDNAVKYYFCAADLVVQPYRSATQSGITPMAYHFEKPMVVTRVGGLPEMVPDEQVGLVTDPDPASLAGAILKYYTFGEAHFVPFIQKEKQKYSWARMARTILELSDVVQK</sequence>
<keyword evidence="1" id="KW-0328">Glycosyltransferase</keyword>
<evidence type="ECO:0000313" key="6">
    <source>
        <dbReference type="Proteomes" id="UP001501207"/>
    </source>
</evidence>
<feature type="domain" description="Glycosyltransferase subfamily 4-like N-terminal" evidence="4">
    <location>
        <begin position="25"/>
        <end position="186"/>
    </location>
</feature>
<dbReference type="PANTHER" id="PTHR12526">
    <property type="entry name" value="GLYCOSYLTRANSFERASE"/>
    <property type="match status" value="1"/>
</dbReference>
<dbReference type="PANTHER" id="PTHR12526:SF510">
    <property type="entry name" value="D-INOSITOL 3-PHOSPHATE GLYCOSYLTRANSFERASE"/>
    <property type="match status" value="1"/>
</dbReference>
<dbReference type="Pfam" id="PF00534">
    <property type="entry name" value="Glycos_transf_1"/>
    <property type="match status" value="1"/>
</dbReference>
<evidence type="ECO:0000256" key="1">
    <source>
        <dbReference type="ARBA" id="ARBA00022676"/>
    </source>
</evidence>
<dbReference type="InterPro" id="IPR001296">
    <property type="entry name" value="Glyco_trans_1"/>
</dbReference>
<evidence type="ECO:0000313" key="5">
    <source>
        <dbReference type="EMBL" id="GAA4308514.1"/>
    </source>
</evidence>
<accession>A0ABP8FPM8</accession>
<dbReference type="Proteomes" id="UP001501207">
    <property type="component" value="Unassembled WGS sequence"/>
</dbReference>
<proteinExistence type="predicted"/>